<dbReference type="EC" id="2.8.2.-" evidence="9"/>
<feature type="transmembrane region" description="Helical" evidence="9">
    <location>
        <begin position="526"/>
        <end position="546"/>
    </location>
</feature>
<accession>A0ABQ8JAJ9</accession>
<dbReference type="InterPro" id="IPR038175">
    <property type="entry name" value="CBM21_dom_sf"/>
</dbReference>
<reference evidence="12 13" key="2">
    <citation type="journal article" date="2022" name="Mol. Biol. Evol.">
        <title>Comparative Genomics Reveals Insights into the Divergent Evolution of Astigmatic Mites and Household Pest Adaptations.</title>
        <authorList>
            <person name="Xiong Q."/>
            <person name="Wan A.T."/>
            <person name="Liu X."/>
            <person name="Fung C.S."/>
            <person name="Xiao X."/>
            <person name="Malainual N."/>
            <person name="Hou J."/>
            <person name="Wang L."/>
            <person name="Wang M."/>
            <person name="Yang K.Y."/>
            <person name="Cui Y."/>
            <person name="Leung E.L."/>
            <person name="Nong W."/>
            <person name="Shin S.K."/>
            <person name="Au S.W."/>
            <person name="Jeong K.Y."/>
            <person name="Chew F.T."/>
            <person name="Hui J.H."/>
            <person name="Leung T.F."/>
            <person name="Tungtrongchitr A."/>
            <person name="Zhong N."/>
            <person name="Liu Z."/>
            <person name="Tsui S.K."/>
        </authorList>
    </citation>
    <scope>NUCLEOTIDE SEQUENCE [LARGE SCALE GENOMIC DNA]</scope>
    <source>
        <strain evidence="12">Derp</strain>
    </source>
</reference>
<comment type="similarity">
    <text evidence="2 9">Belongs to the sulfotransferase 2 family.</text>
</comment>
<reference evidence="12 13" key="1">
    <citation type="journal article" date="2018" name="J. Allergy Clin. Immunol.">
        <title>High-quality assembly of Dermatophagoides pteronyssinus genome and transcriptome reveals a wide range of novel allergens.</title>
        <authorList>
            <person name="Liu X.Y."/>
            <person name="Yang K.Y."/>
            <person name="Wang M.Q."/>
            <person name="Kwok J.S."/>
            <person name="Zeng X."/>
            <person name="Yang Z."/>
            <person name="Xiao X.J."/>
            <person name="Lau C.P."/>
            <person name="Li Y."/>
            <person name="Huang Z.M."/>
            <person name="Ba J.G."/>
            <person name="Yim A.K."/>
            <person name="Ouyang C.Y."/>
            <person name="Ngai S.M."/>
            <person name="Chan T.F."/>
            <person name="Leung E.L."/>
            <person name="Liu L."/>
            <person name="Liu Z.G."/>
            <person name="Tsui S.K."/>
        </authorList>
    </citation>
    <scope>NUCLEOTIDE SEQUENCE [LARGE SCALE GENOMIC DNA]</scope>
    <source>
        <strain evidence="12">Derp</strain>
    </source>
</reference>
<gene>
    <name evidence="12" type="ORF">DERP_009674</name>
</gene>
<keyword evidence="6 9" id="KW-0333">Golgi apparatus</keyword>
<protein>
    <recommendedName>
        <fullName evidence="9">Carbohydrate sulfotransferase</fullName>
        <ecNumber evidence="9">2.8.2.-</ecNumber>
    </recommendedName>
</protein>
<dbReference type="Pfam" id="PF03370">
    <property type="entry name" value="CBM_21"/>
    <property type="match status" value="1"/>
</dbReference>
<evidence type="ECO:0000256" key="3">
    <source>
        <dbReference type="ARBA" id="ARBA00022679"/>
    </source>
</evidence>
<organism evidence="12 13">
    <name type="scientific">Dermatophagoides pteronyssinus</name>
    <name type="common">European house dust mite</name>
    <dbReference type="NCBI Taxonomy" id="6956"/>
    <lineage>
        <taxon>Eukaryota</taxon>
        <taxon>Metazoa</taxon>
        <taxon>Ecdysozoa</taxon>
        <taxon>Arthropoda</taxon>
        <taxon>Chelicerata</taxon>
        <taxon>Arachnida</taxon>
        <taxon>Acari</taxon>
        <taxon>Acariformes</taxon>
        <taxon>Sarcoptiformes</taxon>
        <taxon>Astigmata</taxon>
        <taxon>Psoroptidia</taxon>
        <taxon>Analgoidea</taxon>
        <taxon>Pyroglyphidae</taxon>
        <taxon>Dermatophagoidinae</taxon>
        <taxon>Dermatophagoides</taxon>
    </lineage>
</organism>
<evidence type="ECO:0000256" key="4">
    <source>
        <dbReference type="ARBA" id="ARBA00022692"/>
    </source>
</evidence>
<keyword evidence="7 9" id="KW-0472">Membrane</keyword>
<sequence length="976" mass="113411">MKEVSHLSPVNSSSVVNNYIENNSSIFQKTSLLTGDNELSSPIFSLSPTLKMFSSPDSSNDYSITTKSDSSLDVNLSTEHNKKFSFSSSTSVSDSGTESIVDEDFVNEKISNYFVQDNSKTTRLTRRRMTGICHSTPMKIKDIKDNNEKEEFSSSDSDNESESTISNCESPSSSSYPSSPVNDFDGTPRSNDTILDLNTICAVLNKKLLEDNEKHNSHDYNRIQSDIINDDSLANDTFENVDNKSVMIHCDCDNSYILSDDSSQNDRRNSTLVRSTSLKTGKTPPGTPGSKKIVRFADAMGLDLASVRHIVDDVPYMPPLSAFKSLQLDDEDRDWLLQNRSIHQPSFNLNYHPIAKTNEMQVTMRMLFAQPSSDPVNFMERVRTNKICLENCLLSGPTGSNYVFSINCIVRVLNVCFNKQVILRYTTNEWLTWIEVPGTYVPNSNDGFSDKFSVNFVLAVNSNGHQTMMPGQRLMFAIRYLTENLDEYWDNNVATMSTASLTMNGNSLVFISQNQIKSRHYSIRRLIIFIALFITIVIFYMMTNYLDKSRSSFYRVDYRHYPLKELTKRHMEKKKLYPIFGNVQRPLPSLMVKPLRNASRSHTVQQITEENLKKLFKIARHYMNKEQLMNCTDKKSYHREGYMKRRTRLNRICKYYGFLDRIFNTWHLSTNRRRFTLSHRHHGNGGNNTSSFQYKYCSTRTCPLLVNDNHRLVTCFVQKIASTTIKQLFLYLENQNLSSIALNDTIDRSPIESVNNLSNFHFKSNDQLYRISPTFLVHSREAQYYKAIFVRHPFVRVVSAFKDKAERQPEEEQFFYEHYWNPLLDKLHGKKRDPTLRVTFKEFIEEFLLPNDPYQYDEHWAPVWTRCEPCLVHYDFIGKLETSEEDFRNFKSRANDKLINVTVWENLNEQFSFSMKNNVSSLILKKCQRQRLKYAETIHYLSLLSPKSLIELYKIYYLDFELFGYTINELFESITN</sequence>
<dbReference type="Proteomes" id="UP000887458">
    <property type="component" value="Unassembled WGS sequence"/>
</dbReference>
<comment type="subcellular location">
    <subcellularLocation>
        <location evidence="1 9">Golgi apparatus membrane</location>
        <topology evidence="1 9">Single-pass type II membrane protein</topology>
    </subcellularLocation>
</comment>
<dbReference type="InterPro" id="IPR005036">
    <property type="entry name" value="CBM21_dom"/>
</dbReference>
<name>A0ABQ8JAJ9_DERPT</name>
<evidence type="ECO:0000256" key="8">
    <source>
        <dbReference type="ARBA" id="ARBA00023180"/>
    </source>
</evidence>
<keyword evidence="8 9" id="KW-0325">Glycoprotein</keyword>
<evidence type="ECO:0000256" key="7">
    <source>
        <dbReference type="ARBA" id="ARBA00023136"/>
    </source>
</evidence>
<feature type="region of interest" description="Disordered" evidence="10">
    <location>
        <begin position="135"/>
        <end position="189"/>
    </location>
</feature>
<evidence type="ECO:0000313" key="13">
    <source>
        <dbReference type="Proteomes" id="UP000887458"/>
    </source>
</evidence>
<keyword evidence="9" id="KW-0735">Signal-anchor</keyword>
<evidence type="ECO:0000256" key="9">
    <source>
        <dbReference type="RuleBase" id="RU364020"/>
    </source>
</evidence>
<feature type="region of interest" description="Disordered" evidence="10">
    <location>
        <begin position="259"/>
        <end position="290"/>
    </location>
</feature>
<feature type="compositionally biased region" description="Polar residues" evidence="10">
    <location>
        <begin position="271"/>
        <end position="280"/>
    </location>
</feature>
<feature type="compositionally biased region" description="Basic and acidic residues" evidence="10">
    <location>
        <begin position="139"/>
        <end position="152"/>
    </location>
</feature>
<proteinExistence type="inferred from homology"/>
<keyword evidence="9" id="KW-0119">Carbohydrate metabolism</keyword>
<keyword evidence="5 9" id="KW-1133">Transmembrane helix</keyword>
<evidence type="ECO:0000256" key="5">
    <source>
        <dbReference type="ARBA" id="ARBA00022989"/>
    </source>
</evidence>
<dbReference type="PANTHER" id="PTHR12137">
    <property type="entry name" value="CARBOHYDRATE SULFOTRANSFERASE"/>
    <property type="match status" value="1"/>
</dbReference>
<keyword evidence="4 9" id="KW-0812">Transmembrane</keyword>
<dbReference type="InterPro" id="IPR005331">
    <property type="entry name" value="Sulfotransferase"/>
</dbReference>
<feature type="domain" description="CBM21" evidence="11">
    <location>
        <begin position="379"/>
        <end position="500"/>
    </location>
</feature>
<dbReference type="PANTHER" id="PTHR12137:SF54">
    <property type="entry name" value="CARBOHYDRATE SULFOTRANSFERASE"/>
    <property type="match status" value="1"/>
</dbReference>
<evidence type="ECO:0000259" key="11">
    <source>
        <dbReference type="PROSITE" id="PS51159"/>
    </source>
</evidence>
<feature type="compositionally biased region" description="Low complexity" evidence="10">
    <location>
        <begin position="162"/>
        <end position="180"/>
    </location>
</feature>
<keyword evidence="3 9" id="KW-0808">Transferase</keyword>
<evidence type="ECO:0000313" key="12">
    <source>
        <dbReference type="EMBL" id="KAH9419616.1"/>
    </source>
</evidence>
<comment type="caution">
    <text evidence="12">The sequence shown here is derived from an EMBL/GenBank/DDBJ whole genome shotgun (WGS) entry which is preliminary data.</text>
</comment>
<dbReference type="EMBL" id="NJHN03000058">
    <property type="protein sequence ID" value="KAH9419616.1"/>
    <property type="molecule type" value="Genomic_DNA"/>
</dbReference>
<evidence type="ECO:0000256" key="1">
    <source>
        <dbReference type="ARBA" id="ARBA00004323"/>
    </source>
</evidence>
<evidence type="ECO:0000256" key="6">
    <source>
        <dbReference type="ARBA" id="ARBA00023034"/>
    </source>
</evidence>
<evidence type="ECO:0000256" key="10">
    <source>
        <dbReference type="SAM" id="MobiDB-lite"/>
    </source>
</evidence>
<evidence type="ECO:0000256" key="2">
    <source>
        <dbReference type="ARBA" id="ARBA00006339"/>
    </source>
</evidence>
<dbReference type="Pfam" id="PF03567">
    <property type="entry name" value="Sulfotransfer_2"/>
    <property type="match status" value="1"/>
</dbReference>
<dbReference type="PROSITE" id="PS51159">
    <property type="entry name" value="CBM21"/>
    <property type="match status" value="1"/>
</dbReference>
<dbReference type="InterPro" id="IPR018011">
    <property type="entry name" value="Carb_sulfotrans_8-10"/>
</dbReference>
<keyword evidence="13" id="KW-1185">Reference proteome</keyword>
<dbReference type="Gene3D" id="2.60.40.2440">
    <property type="entry name" value="Carbohydrate binding type-21 domain"/>
    <property type="match status" value="1"/>
</dbReference>